<accession>A0A4S4LEX7</accession>
<dbReference type="Proteomes" id="UP000310158">
    <property type="component" value="Unassembled WGS sequence"/>
</dbReference>
<organism evidence="1 2">
    <name type="scientific">Bondarzewia mesenterica</name>
    <dbReference type="NCBI Taxonomy" id="1095465"/>
    <lineage>
        <taxon>Eukaryota</taxon>
        <taxon>Fungi</taxon>
        <taxon>Dikarya</taxon>
        <taxon>Basidiomycota</taxon>
        <taxon>Agaricomycotina</taxon>
        <taxon>Agaricomycetes</taxon>
        <taxon>Russulales</taxon>
        <taxon>Bondarzewiaceae</taxon>
        <taxon>Bondarzewia</taxon>
    </lineage>
</organism>
<gene>
    <name evidence="1" type="ORF">EW146_g8378</name>
</gene>
<dbReference type="EMBL" id="SGPL01000573">
    <property type="protein sequence ID" value="THH10422.1"/>
    <property type="molecule type" value="Genomic_DNA"/>
</dbReference>
<dbReference type="AlphaFoldDB" id="A0A4S4LEX7"/>
<keyword evidence="2" id="KW-1185">Reference proteome</keyword>
<reference evidence="1 2" key="1">
    <citation type="submission" date="2019-02" db="EMBL/GenBank/DDBJ databases">
        <title>Genome sequencing of the rare red list fungi Bondarzewia mesenterica.</title>
        <authorList>
            <person name="Buettner E."/>
            <person name="Kellner H."/>
        </authorList>
    </citation>
    <scope>NUCLEOTIDE SEQUENCE [LARGE SCALE GENOMIC DNA]</scope>
    <source>
        <strain evidence="1 2">DSM 108281</strain>
    </source>
</reference>
<sequence>MDEVLYTGPPLWSDCSPLLKYTAVYSDSSGFRSIAIHISTSRPRSLNAIPRASSGNAIPNIKPPYDRQMSLGYSNFLNPYFVIQRAWTQLNKVLLLNTYKILEVLGQAYADLHLIVALWEAMADFPKIEGVDDIPERIVQARRDYGSFADLPQRKRTKGE</sequence>
<proteinExistence type="predicted"/>
<evidence type="ECO:0000313" key="1">
    <source>
        <dbReference type="EMBL" id="THH10422.1"/>
    </source>
</evidence>
<evidence type="ECO:0000313" key="2">
    <source>
        <dbReference type="Proteomes" id="UP000310158"/>
    </source>
</evidence>
<name>A0A4S4LEX7_9AGAM</name>
<comment type="caution">
    <text evidence="1">The sequence shown here is derived from an EMBL/GenBank/DDBJ whole genome shotgun (WGS) entry which is preliminary data.</text>
</comment>
<protein>
    <submittedName>
        <fullName evidence="1">Uncharacterized protein</fullName>
    </submittedName>
</protein>